<evidence type="ECO:0000256" key="6">
    <source>
        <dbReference type="SAM" id="Phobius"/>
    </source>
</evidence>
<proteinExistence type="predicted"/>
<name>A0ABU1SDP3_9MICO</name>
<keyword evidence="9" id="KW-1185">Reference proteome</keyword>
<dbReference type="Proteomes" id="UP001259347">
    <property type="component" value="Unassembled WGS sequence"/>
</dbReference>
<evidence type="ECO:0000259" key="7">
    <source>
        <dbReference type="Pfam" id="PF00482"/>
    </source>
</evidence>
<evidence type="ECO:0000256" key="2">
    <source>
        <dbReference type="ARBA" id="ARBA00022475"/>
    </source>
</evidence>
<gene>
    <name evidence="8" type="ORF">J2Y69_002318</name>
</gene>
<dbReference type="PANTHER" id="PTHR35007">
    <property type="entry name" value="INTEGRAL MEMBRANE PROTEIN-RELATED"/>
    <property type="match status" value="1"/>
</dbReference>
<comment type="subcellular location">
    <subcellularLocation>
        <location evidence="1">Cell membrane</location>
        <topology evidence="1">Multi-pass membrane protein</topology>
    </subcellularLocation>
</comment>
<dbReference type="InterPro" id="IPR018076">
    <property type="entry name" value="T2SS_GspF_dom"/>
</dbReference>
<keyword evidence="5 6" id="KW-0472">Membrane</keyword>
<accession>A0ABU1SDP3</accession>
<evidence type="ECO:0000313" key="9">
    <source>
        <dbReference type="Proteomes" id="UP001259347"/>
    </source>
</evidence>
<evidence type="ECO:0000256" key="1">
    <source>
        <dbReference type="ARBA" id="ARBA00004651"/>
    </source>
</evidence>
<evidence type="ECO:0000256" key="4">
    <source>
        <dbReference type="ARBA" id="ARBA00022989"/>
    </source>
</evidence>
<sequence>MLPETVRTLAVLMQAGATPIIAWRQLAAAGDDGAVVIAEGIDRGDGIAEAVRAQGGAWRDVAAAWAIAATVGAPLGDVLRMIADALEDAEATADEVRVALAEPAGTARLMLWLPAVGLLLGTVLGFDTLPVLFGQPVGLACLVAGLLLIVGARLWTAALVRRAQPSSIVPGMRAELLAVALSGGASIPRAAALVAEETDGEAGESDEDLSVQRVLRLSDAAGVPAVELLRADAARARREERVRGRLGAARLSSRLLLPLGVCTLPAFLLLGVAPLVLSVMATTSLPTGI</sequence>
<organism evidence="8 9">
    <name type="scientific">Microbacterium resistens</name>
    <dbReference type="NCBI Taxonomy" id="156977"/>
    <lineage>
        <taxon>Bacteria</taxon>
        <taxon>Bacillati</taxon>
        <taxon>Actinomycetota</taxon>
        <taxon>Actinomycetes</taxon>
        <taxon>Micrococcales</taxon>
        <taxon>Microbacteriaceae</taxon>
        <taxon>Microbacterium</taxon>
    </lineage>
</organism>
<keyword evidence="2" id="KW-1003">Cell membrane</keyword>
<keyword evidence="3 6" id="KW-0812">Transmembrane</keyword>
<evidence type="ECO:0000313" key="8">
    <source>
        <dbReference type="EMBL" id="MDR6867714.1"/>
    </source>
</evidence>
<feature type="transmembrane region" description="Helical" evidence="6">
    <location>
        <begin position="255"/>
        <end position="277"/>
    </location>
</feature>
<dbReference type="RefSeq" id="WP_310020775.1">
    <property type="nucleotide sequence ID" value="NZ_JAVDUM010000009.1"/>
</dbReference>
<evidence type="ECO:0000256" key="3">
    <source>
        <dbReference type="ARBA" id="ARBA00022692"/>
    </source>
</evidence>
<feature type="transmembrane region" description="Helical" evidence="6">
    <location>
        <begin position="109"/>
        <end position="126"/>
    </location>
</feature>
<dbReference type="Pfam" id="PF00482">
    <property type="entry name" value="T2SSF"/>
    <property type="match status" value="1"/>
</dbReference>
<comment type="caution">
    <text evidence="8">The sequence shown here is derived from an EMBL/GenBank/DDBJ whole genome shotgun (WGS) entry which is preliminary data.</text>
</comment>
<protein>
    <submittedName>
        <fullName evidence="8">Tight adherence protein B</fullName>
    </submittedName>
</protein>
<feature type="domain" description="Type II secretion system protein GspF" evidence="7">
    <location>
        <begin position="6"/>
        <end position="119"/>
    </location>
</feature>
<keyword evidence="4 6" id="KW-1133">Transmembrane helix</keyword>
<dbReference type="EMBL" id="JAVDUM010000009">
    <property type="protein sequence ID" value="MDR6867714.1"/>
    <property type="molecule type" value="Genomic_DNA"/>
</dbReference>
<dbReference type="PANTHER" id="PTHR35007:SF4">
    <property type="entry name" value="CONSERVED TRANSMEMBRANE PROTEIN-RELATED"/>
    <property type="match status" value="1"/>
</dbReference>
<feature type="transmembrane region" description="Helical" evidence="6">
    <location>
        <begin position="132"/>
        <end position="155"/>
    </location>
</feature>
<reference evidence="8 9" key="1">
    <citation type="submission" date="2023-07" db="EMBL/GenBank/DDBJ databases">
        <title>Sorghum-associated microbial communities from plants grown in Nebraska, USA.</title>
        <authorList>
            <person name="Schachtman D."/>
        </authorList>
    </citation>
    <scope>NUCLEOTIDE SEQUENCE [LARGE SCALE GENOMIC DNA]</scope>
    <source>
        <strain evidence="8 9">2980</strain>
    </source>
</reference>
<evidence type="ECO:0000256" key="5">
    <source>
        <dbReference type="ARBA" id="ARBA00023136"/>
    </source>
</evidence>